<dbReference type="AlphaFoldDB" id="A0A6C0L7P5"/>
<keyword evidence="1" id="KW-1133">Transmembrane helix</keyword>
<evidence type="ECO:0000256" key="1">
    <source>
        <dbReference type="SAM" id="Phobius"/>
    </source>
</evidence>
<protein>
    <submittedName>
        <fullName evidence="2">Uncharacterized protein</fullName>
    </submittedName>
</protein>
<proteinExistence type="predicted"/>
<reference evidence="2" key="1">
    <citation type="journal article" date="2020" name="Nature">
        <title>Giant virus diversity and host interactions through global metagenomics.</title>
        <authorList>
            <person name="Schulz F."/>
            <person name="Roux S."/>
            <person name="Paez-Espino D."/>
            <person name="Jungbluth S."/>
            <person name="Walsh D.A."/>
            <person name="Denef V.J."/>
            <person name="McMahon K.D."/>
            <person name="Konstantinidis K.T."/>
            <person name="Eloe-Fadrosh E.A."/>
            <person name="Kyrpides N.C."/>
            <person name="Woyke T."/>
        </authorList>
    </citation>
    <scope>NUCLEOTIDE SEQUENCE</scope>
    <source>
        <strain evidence="2">GVMAG-M-3300027759-16</strain>
    </source>
</reference>
<evidence type="ECO:0000313" key="2">
    <source>
        <dbReference type="EMBL" id="QHU26145.1"/>
    </source>
</evidence>
<accession>A0A6C0L7P5</accession>
<feature type="transmembrane region" description="Helical" evidence="1">
    <location>
        <begin position="68"/>
        <end position="86"/>
    </location>
</feature>
<keyword evidence="1" id="KW-0812">Transmembrane</keyword>
<sequence>MTDKTNKGSASFAQTSGSSVNVALKAKYAAYTALVFFLVANPETYKLFQRTFGRWVTIADGGCPTPEGFFLHTALFFFLLWALMMFPRDI</sequence>
<organism evidence="2">
    <name type="scientific">viral metagenome</name>
    <dbReference type="NCBI Taxonomy" id="1070528"/>
    <lineage>
        <taxon>unclassified sequences</taxon>
        <taxon>metagenomes</taxon>
        <taxon>organismal metagenomes</taxon>
    </lineage>
</organism>
<feature type="transmembrane region" description="Helical" evidence="1">
    <location>
        <begin position="28"/>
        <end position="48"/>
    </location>
</feature>
<name>A0A6C0L7P5_9ZZZZ</name>
<keyword evidence="1" id="KW-0472">Membrane</keyword>
<dbReference type="EMBL" id="MN740437">
    <property type="protein sequence ID" value="QHU26145.1"/>
    <property type="molecule type" value="Genomic_DNA"/>
</dbReference>